<dbReference type="PRINTS" id="PR00465">
    <property type="entry name" value="EP450IV"/>
</dbReference>
<evidence type="ECO:0000256" key="12">
    <source>
        <dbReference type="ARBA" id="ARBA00023136"/>
    </source>
</evidence>
<comment type="caution">
    <text evidence="15">The sequence shown here is derived from an EMBL/GenBank/DDBJ whole genome shotgun (WGS) entry which is preliminary data.</text>
</comment>
<evidence type="ECO:0000256" key="4">
    <source>
        <dbReference type="ARBA" id="ARBA00010617"/>
    </source>
</evidence>
<evidence type="ECO:0000256" key="1">
    <source>
        <dbReference type="ARBA" id="ARBA00001971"/>
    </source>
</evidence>
<dbReference type="SUPFAM" id="SSF48264">
    <property type="entry name" value="Cytochrome P450"/>
    <property type="match status" value="1"/>
</dbReference>
<dbReference type="InterPro" id="IPR036396">
    <property type="entry name" value="Cyt_P450_sf"/>
</dbReference>
<dbReference type="AlphaFoldDB" id="A0A8H6VRD8"/>
<evidence type="ECO:0000256" key="7">
    <source>
        <dbReference type="ARBA" id="ARBA00022723"/>
    </source>
</evidence>
<evidence type="ECO:0000256" key="10">
    <source>
        <dbReference type="ARBA" id="ARBA00023004"/>
    </source>
</evidence>
<sequence length="586" mass="64288">MSSGRFGNVEISKQLSPTHKNTREDPSPTGTDLLRATMIIQILVFIVGAFLTYFVVEGLRILYENLTSPLRNILAGPPIQSYLAGNFKEIGENPNLTTNWQGVYGSTFLFHDLLSVNELYTNDLKALNHIVTKHEIYQRAHVFRDIARRILGEGILYAELDQHKRQRRVLNPAFGVAQVRLLTETFVEKSVQLCDVWACQVGVAGGTVDALSGLRKATLDIIGRAGFGYEFNALNAQAEPNELNRAFTDLFHAPNAKLYGAVRLAQSMLPVLKLLPLPGGAQLKAARTRMDTIGLQIVRTTKASLGDSVHSDEHDKMKSLGGRRDLLAMLLKANMSSMENQRLSEAEVVAQIPAFFVAGHETTSTATAWALHCLSLNQDAQTKLRTELSSIDTDNPTLEELNSLPYLENVVRETLRAHTPLAVMQRTAMEDDILPLSKPITGRDGKIYSGLPIRKGQLIHLPIAAVNTSTAVWGADALEFRPERWDNIPDAASAIPSVYGNLFTFLAGPHNCVGFRFALAELKALLFTLIRAFVITPALPPGSIGPATAGTTVQRPTVLRWPGKENGKEKPEGLPLILTPVERSGI</sequence>
<evidence type="ECO:0000256" key="3">
    <source>
        <dbReference type="ARBA" id="ARBA00004721"/>
    </source>
</evidence>
<name>A0A8H6VRD8_MYCCL</name>
<dbReference type="OrthoDB" id="1470350at2759"/>
<dbReference type="GO" id="GO:0005506">
    <property type="term" value="F:iron ion binding"/>
    <property type="evidence" value="ECO:0007669"/>
    <property type="project" value="InterPro"/>
</dbReference>
<keyword evidence="16" id="KW-1185">Reference proteome</keyword>
<dbReference type="InterPro" id="IPR001128">
    <property type="entry name" value="Cyt_P450"/>
</dbReference>
<dbReference type="GO" id="GO:0016705">
    <property type="term" value="F:oxidoreductase activity, acting on paired donors, with incorporation or reduction of molecular oxygen"/>
    <property type="evidence" value="ECO:0007669"/>
    <property type="project" value="InterPro"/>
</dbReference>
<reference evidence="15" key="1">
    <citation type="submission" date="2020-05" db="EMBL/GenBank/DDBJ databases">
        <title>Mycena genomes resolve the evolution of fungal bioluminescence.</title>
        <authorList>
            <person name="Tsai I.J."/>
        </authorList>
    </citation>
    <scope>NUCLEOTIDE SEQUENCE</scope>
    <source>
        <strain evidence="15">110903Hualien_Pintung</strain>
    </source>
</reference>
<evidence type="ECO:0000313" key="15">
    <source>
        <dbReference type="EMBL" id="KAF7290984.1"/>
    </source>
</evidence>
<accession>A0A8H6VRD8</accession>
<dbReference type="PRINTS" id="PR00385">
    <property type="entry name" value="P450"/>
</dbReference>
<evidence type="ECO:0008006" key="17">
    <source>
        <dbReference type="Google" id="ProtNLM"/>
    </source>
</evidence>
<dbReference type="PANTHER" id="PTHR24305:SF166">
    <property type="entry name" value="CYTOCHROME P450 12A4, MITOCHONDRIAL-RELATED"/>
    <property type="match status" value="1"/>
</dbReference>
<gene>
    <name evidence="15" type="ORF">HMN09_01277100</name>
</gene>
<evidence type="ECO:0000256" key="2">
    <source>
        <dbReference type="ARBA" id="ARBA00004370"/>
    </source>
</evidence>
<feature type="binding site" description="axial binding residue" evidence="13">
    <location>
        <position position="512"/>
    </location>
    <ligand>
        <name>heme</name>
        <dbReference type="ChEBI" id="CHEBI:30413"/>
    </ligand>
    <ligandPart>
        <name>Fe</name>
        <dbReference type="ChEBI" id="CHEBI:18248"/>
    </ligandPart>
</feature>
<dbReference type="InterPro" id="IPR002403">
    <property type="entry name" value="Cyt_P450_E_grp-IV"/>
</dbReference>
<keyword evidence="12 14" id="KW-0472">Membrane</keyword>
<dbReference type="Pfam" id="PF00067">
    <property type="entry name" value="p450"/>
    <property type="match status" value="1"/>
</dbReference>
<protein>
    <recommendedName>
        <fullName evidence="17">Cytochrome P450</fullName>
    </recommendedName>
</protein>
<evidence type="ECO:0000313" key="16">
    <source>
        <dbReference type="Proteomes" id="UP000613580"/>
    </source>
</evidence>
<keyword evidence="7 13" id="KW-0479">Metal-binding</keyword>
<proteinExistence type="inferred from homology"/>
<keyword evidence="11" id="KW-0503">Monooxygenase</keyword>
<organism evidence="15 16">
    <name type="scientific">Mycena chlorophos</name>
    <name type="common">Agaric fungus</name>
    <name type="synonym">Agaricus chlorophos</name>
    <dbReference type="NCBI Taxonomy" id="658473"/>
    <lineage>
        <taxon>Eukaryota</taxon>
        <taxon>Fungi</taxon>
        <taxon>Dikarya</taxon>
        <taxon>Basidiomycota</taxon>
        <taxon>Agaricomycotina</taxon>
        <taxon>Agaricomycetes</taxon>
        <taxon>Agaricomycetidae</taxon>
        <taxon>Agaricales</taxon>
        <taxon>Marasmiineae</taxon>
        <taxon>Mycenaceae</taxon>
        <taxon>Mycena</taxon>
    </lineage>
</organism>
<evidence type="ECO:0000256" key="9">
    <source>
        <dbReference type="ARBA" id="ARBA00023002"/>
    </source>
</evidence>
<dbReference type="GO" id="GO:0020037">
    <property type="term" value="F:heme binding"/>
    <property type="evidence" value="ECO:0007669"/>
    <property type="project" value="InterPro"/>
</dbReference>
<dbReference type="InterPro" id="IPR050121">
    <property type="entry name" value="Cytochrome_P450_monoxygenase"/>
</dbReference>
<dbReference type="EMBL" id="JACAZE010000025">
    <property type="protein sequence ID" value="KAF7290984.1"/>
    <property type="molecule type" value="Genomic_DNA"/>
</dbReference>
<evidence type="ECO:0000256" key="6">
    <source>
        <dbReference type="ARBA" id="ARBA00022692"/>
    </source>
</evidence>
<dbReference type="Proteomes" id="UP000613580">
    <property type="component" value="Unassembled WGS sequence"/>
</dbReference>
<evidence type="ECO:0000256" key="11">
    <source>
        <dbReference type="ARBA" id="ARBA00023033"/>
    </source>
</evidence>
<keyword evidence="9" id="KW-0560">Oxidoreductase</keyword>
<dbReference type="GO" id="GO:0016020">
    <property type="term" value="C:membrane"/>
    <property type="evidence" value="ECO:0007669"/>
    <property type="project" value="UniProtKB-SubCell"/>
</dbReference>
<dbReference type="PANTHER" id="PTHR24305">
    <property type="entry name" value="CYTOCHROME P450"/>
    <property type="match status" value="1"/>
</dbReference>
<evidence type="ECO:0000256" key="5">
    <source>
        <dbReference type="ARBA" id="ARBA00022617"/>
    </source>
</evidence>
<evidence type="ECO:0000256" key="13">
    <source>
        <dbReference type="PIRSR" id="PIRSR602403-1"/>
    </source>
</evidence>
<comment type="subcellular location">
    <subcellularLocation>
        <location evidence="2">Membrane</location>
    </subcellularLocation>
</comment>
<evidence type="ECO:0000256" key="8">
    <source>
        <dbReference type="ARBA" id="ARBA00022989"/>
    </source>
</evidence>
<comment type="cofactor">
    <cofactor evidence="1 13">
        <name>heme</name>
        <dbReference type="ChEBI" id="CHEBI:30413"/>
    </cofactor>
</comment>
<keyword evidence="6 14" id="KW-0812">Transmembrane</keyword>
<comment type="pathway">
    <text evidence="3">Secondary metabolite biosynthesis; terpenoid biosynthesis.</text>
</comment>
<keyword evidence="8 14" id="KW-1133">Transmembrane helix</keyword>
<keyword evidence="5 13" id="KW-0349">Heme</keyword>
<dbReference type="GO" id="GO:0004497">
    <property type="term" value="F:monooxygenase activity"/>
    <property type="evidence" value="ECO:0007669"/>
    <property type="project" value="UniProtKB-KW"/>
</dbReference>
<evidence type="ECO:0000256" key="14">
    <source>
        <dbReference type="SAM" id="Phobius"/>
    </source>
</evidence>
<dbReference type="Gene3D" id="1.10.630.10">
    <property type="entry name" value="Cytochrome P450"/>
    <property type="match status" value="1"/>
</dbReference>
<comment type="similarity">
    <text evidence="4">Belongs to the cytochrome P450 family.</text>
</comment>
<keyword evidence="10 13" id="KW-0408">Iron</keyword>
<feature type="transmembrane region" description="Helical" evidence="14">
    <location>
        <begin position="33"/>
        <end position="56"/>
    </location>
</feature>